<dbReference type="Pfam" id="PF00005">
    <property type="entry name" value="ABC_tran"/>
    <property type="match status" value="1"/>
</dbReference>
<evidence type="ECO:0000313" key="7">
    <source>
        <dbReference type="EMBL" id="SDC40804.1"/>
    </source>
</evidence>
<protein>
    <submittedName>
        <fullName evidence="7">ABC-2 type transport system ATP-binding protein</fullName>
    </submittedName>
</protein>
<proteinExistence type="predicted"/>
<dbReference type="PROSITE" id="PS50893">
    <property type="entry name" value="ABC_TRANSPORTER_2"/>
    <property type="match status" value="1"/>
</dbReference>
<comment type="subcellular location">
    <subcellularLocation>
        <location evidence="1">Cell membrane</location>
        <topology evidence="1">Peripheral membrane protein</topology>
    </subcellularLocation>
</comment>
<sequence>MGDTLPHPTDKAFWHYVGLMTSASDHEPPAEPPAGLAPTTPPAVSIRGLYKHFGEKIAVAGISLDVPAGSFYGIVGPNGAGKTTMLSMATGLLRPDGGTVAINGLDLWTNLFEVKRTLGILPDGMATFDRLTGTQFVTYAGLLRGMDRATVTARTADLLAALDLRESADKLIVDYSAGMTKKVTLAAALIHAPRVLVLDEPFESVDPVSAAHIREILTEYVRTGGTVIVSSHVMDLVQRMCDHVAVVAGGQILAAGTVDDVRAGRSLEDRFVELVGRSHTAEGLAWLRTS</sequence>
<accession>A0A1G6LC74</accession>
<dbReference type="SUPFAM" id="SSF52540">
    <property type="entry name" value="P-loop containing nucleoside triphosphate hydrolases"/>
    <property type="match status" value="1"/>
</dbReference>
<keyword evidence="8" id="KW-1185">Reference proteome</keyword>
<evidence type="ECO:0000256" key="4">
    <source>
        <dbReference type="ARBA" id="ARBA00022840"/>
    </source>
</evidence>
<dbReference type="STRING" id="1814289.SAMN05216410_1819"/>
<dbReference type="PANTHER" id="PTHR42711">
    <property type="entry name" value="ABC TRANSPORTER ATP-BINDING PROTEIN"/>
    <property type="match status" value="1"/>
</dbReference>
<dbReference type="GO" id="GO:0046677">
    <property type="term" value="P:response to antibiotic"/>
    <property type="evidence" value="ECO:0007669"/>
    <property type="project" value="UniProtKB-KW"/>
</dbReference>
<feature type="domain" description="ABC transporter" evidence="6">
    <location>
        <begin position="44"/>
        <end position="274"/>
    </location>
</feature>
<keyword evidence="4 7" id="KW-0067">ATP-binding</keyword>
<dbReference type="PANTHER" id="PTHR42711:SF19">
    <property type="entry name" value="DOXORUBICIN RESISTANCE ATP-BINDING PROTEIN DRRA"/>
    <property type="match status" value="1"/>
</dbReference>
<dbReference type="InterPro" id="IPR027417">
    <property type="entry name" value="P-loop_NTPase"/>
</dbReference>
<keyword evidence="5" id="KW-0046">Antibiotic resistance</keyword>
<dbReference type="GO" id="GO:0005524">
    <property type="term" value="F:ATP binding"/>
    <property type="evidence" value="ECO:0007669"/>
    <property type="project" value="UniProtKB-KW"/>
</dbReference>
<evidence type="ECO:0000256" key="5">
    <source>
        <dbReference type="ARBA" id="ARBA00023251"/>
    </source>
</evidence>
<dbReference type="InterPro" id="IPR003593">
    <property type="entry name" value="AAA+_ATPase"/>
</dbReference>
<dbReference type="InterPro" id="IPR050763">
    <property type="entry name" value="ABC_transporter_ATP-binding"/>
</dbReference>
<dbReference type="AlphaFoldDB" id="A0A1G6LC74"/>
<dbReference type="SMART" id="SM00382">
    <property type="entry name" value="AAA"/>
    <property type="match status" value="1"/>
</dbReference>
<dbReference type="EMBL" id="FMYH01000002">
    <property type="protein sequence ID" value="SDC40804.1"/>
    <property type="molecule type" value="Genomic_DNA"/>
</dbReference>
<dbReference type="CDD" id="cd03230">
    <property type="entry name" value="ABC_DR_subfamily_A"/>
    <property type="match status" value="1"/>
</dbReference>
<dbReference type="InterPro" id="IPR003439">
    <property type="entry name" value="ABC_transporter-like_ATP-bd"/>
</dbReference>
<evidence type="ECO:0000256" key="3">
    <source>
        <dbReference type="ARBA" id="ARBA00022741"/>
    </source>
</evidence>
<reference evidence="7 8" key="1">
    <citation type="submission" date="2016-09" db="EMBL/GenBank/DDBJ databases">
        <authorList>
            <person name="Capua I."/>
            <person name="De Benedictis P."/>
            <person name="Joannis T."/>
            <person name="Lombin L.H."/>
            <person name="Cattoli G."/>
        </authorList>
    </citation>
    <scope>NUCLEOTIDE SEQUENCE [LARGE SCALE GENOMIC DNA]</scope>
    <source>
        <strain evidence="7 8">ISLP-3</strain>
    </source>
</reference>
<evidence type="ECO:0000256" key="2">
    <source>
        <dbReference type="ARBA" id="ARBA00022448"/>
    </source>
</evidence>
<evidence type="ECO:0000313" key="8">
    <source>
        <dbReference type="Proteomes" id="UP000199039"/>
    </source>
</evidence>
<dbReference type="GO" id="GO:0016887">
    <property type="term" value="F:ATP hydrolysis activity"/>
    <property type="evidence" value="ECO:0007669"/>
    <property type="project" value="InterPro"/>
</dbReference>
<dbReference type="Proteomes" id="UP000199039">
    <property type="component" value="Unassembled WGS sequence"/>
</dbReference>
<dbReference type="GO" id="GO:0005886">
    <property type="term" value="C:plasma membrane"/>
    <property type="evidence" value="ECO:0007669"/>
    <property type="project" value="UniProtKB-SubCell"/>
</dbReference>
<keyword evidence="3" id="KW-0547">Nucleotide-binding</keyword>
<name>A0A1G6LC74_9MICO</name>
<keyword evidence="2" id="KW-0813">Transport</keyword>
<evidence type="ECO:0000256" key="1">
    <source>
        <dbReference type="ARBA" id="ARBA00004202"/>
    </source>
</evidence>
<dbReference type="Gene3D" id="3.40.50.300">
    <property type="entry name" value="P-loop containing nucleotide triphosphate hydrolases"/>
    <property type="match status" value="1"/>
</dbReference>
<evidence type="ECO:0000259" key="6">
    <source>
        <dbReference type="PROSITE" id="PS50893"/>
    </source>
</evidence>
<organism evidence="7 8">
    <name type="scientific">Sanguibacter gelidistatuariae</name>
    <dbReference type="NCBI Taxonomy" id="1814289"/>
    <lineage>
        <taxon>Bacteria</taxon>
        <taxon>Bacillati</taxon>
        <taxon>Actinomycetota</taxon>
        <taxon>Actinomycetes</taxon>
        <taxon>Micrococcales</taxon>
        <taxon>Sanguibacteraceae</taxon>
        <taxon>Sanguibacter</taxon>
    </lineage>
</organism>
<gene>
    <name evidence="7" type="ORF">SAMN05216410_1819</name>
</gene>